<feature type="domain" description="Zn(2)-C6 fungal-type" evidence="1">
    <location>
        <begin position="12"/>
        <end position="41"/>
    </location>
</feature>
<evidence type="ECO:0000259" key="1">
    <source>
        <dbReference type="PROSITE" id="PS50048"/>
    </source>
</evidence>
<dbReference type="Pfam" id="PF00931">
    <property type="entry name" value="NB-ARC"/>
    <property type="match status" value="1"/>
</dbReference>
<comment type="caution">
    <text evidence="2">The sequence shown here is derived from an EMBL/GenBank/DDBJ whole genome shotgun (WGS) entry which is preliminary data.</text>
</comment>
<evidence type="ECO:0000313" key="2">
    <source>
        <dbReference type="EMBL" id="RUP52199.1"/>
    </source>
</evidence>
<dbReference type="SMART" id="SM00066">
    <property type="entry name" value="GAL4"/>
    <property type="match status" value="1"/>
</dbReference>
<keyword evidence="2" id="KW-0378">Hydrolase</keyword>
<dbReference type="InterPro" id="IPR036864">
    <property type="entry name" value="Zn2-C6_fun-type_DNA-bd_sf"/>
</dbReference>
<accession>A0A433DMX6</accession>
<dbReference type="GO" id="GO:0000981">
    <property type="term" value="F:DNA-binding transcription factor activity, RNA polymerase II-specific"/>
    <property type="evidence" value="ECO:0007669"/>
    <property type="project" value="InterPro"/>
</dbReference>
<dbReference type="GO" id="GO:0008270">
    <property type="term" value="F:zinc ion binding"/>
    <property type="evidence" value="ECO:0007669"/>
    <property type="project" value="InterPro"/>
</dbReference>
<dbReference type="PANTHER" id="PTHR35205:SF1">
    <property type="entry name" value="ZU5 DOMAIN-CONTAINING PROTEIN"/>
    <property type="match status" value="1"/>
</dbReference>
<dbReference type="SUPFAM" id="SSF57701">
    <property type="entry name" value="Zn2/Cys6 DNA-binding domain"/>
    <property type="match status" value="1"/>
</dbReference>
<dbReference type="Proteomes" id="UP000268093">
    <property type="component" value="Unassembled WGS sequence"/>
</dbReference>
<evidence type="ECO:0000313" key="3">
    <source>
        <dbReference type="Proteomes" id="UP000268093"/>
    </source>
</evidence>
<proteinExistence type="predicted"/>
<keyword evidence="3" id="KW-1185">Reference proteome</keyword>
<dbReference type="InterPro" id="IPR001138">
    <property type="entry name" value="Zn2Cys6_DnaBD"/>
</dbReference>
<protein>
    <submittedName>
        <fullName evidence="2">P-loop containing nucleoside triphosphate hydrolase protein</fullName>
    </submittedName>
</protein>
<dbReference type="EMBL" id="RBNI01000119">
    <property type="protein sequence ID" value="RUP52199.1"/>
    <property type="molecule type" value="Genomic_DNA"/>
</dbReference>
<dbReference type="GO" id="GO:0043531">
    <property type="term" value="F:ADP binding"/>
    <property type="evidence" value="ECO:0007669"/>
    <property type="project" value="InterPro"/>
</dbReference>
<dbReference type="GO" id="GO:0016787">
    <property type="term" value="F:hydrolase activity"/>
    <property type="evidence" value="ECO:0007669"/>
    <property type="project" value="UniProtKB-KW"/>
</dbReference>
<dbReference type="PROSITE" id="PS00463">
    <property type="entry name" value="ZN2_CY6_FUNGAL_1"/>
    <property type="match status" value="1"/>
</dbReference>
<feature type="non-terminal residue" evidence="2">
    <location>
        <position position="356"/>
    </location>
</feature>
<dbReference type="AlphaFoldDB" id="A0A433DMX6"/>
<sequence>MPPKKNNPTKLVCNNCSKSKRSCDKKDPCSSCQSLGKDCWYIRSIVPKTLQPPVATEDNVAKWTNSPPTACIPATSSTTSNMSSNNNDVTVGTGTAFSRMIDGQTTTAINTNGGSAFLGSVSNTVHHGGTVYNGTVIHYHQAPIHKDGNTDKKMRLIPQLTRRFVGREDILKKMQMALLDNRSEDIRILILNGIGGMGKTELMLKYENLHRKNYSYIFWLRVDGSKATLDEFRWLAKKLGIYNDTNKSDDNEVIELVREWLESRTSWLLLLDNMDRVEDVYPYIPKTGGDVIVTTRNHVPSSWGTVIDVDNMTNEEALQLLLGPRPICNNAKRIVHELGFFPLAINIARSYIEATG</sequence>
<dbReference type="PROSITE" id="PS50048">
    <property type="entry name" value="ZN2_CY6_FUNGAL_2"/>
    <property type="match status" value="1"/>
</dbReference>
<dbReference type="Gene3D" id="4.10.240.10">
    <property type="entry name" value="Zn(2)-C6 fungal-type DNA-binding domain"/>
    <property type="match status" value="1"/>
</dbReference>
<dbReference type="OrthoDB" id="674604at2759"/>
<dbReference type="PANTHER" id="PTHR35205">
    <property type="entry name" value="NB-ARC AND TPR DOMAIN PROTEIN"/>
    <property type="match status" value="1"/>
</dbReference>
<gene>
    <name evidence="2" type="ORF">BC936DRAFT_137734</name>
</gene>
<dbReference type="InterPro" id="IPR027417">
    <property type="entry name" value="P-loop_NTPase"/>
</dbReference>
<dbReference type="Pfam" id="PF00172">
    <property type="entry name" value="Zn_clus"/>
    <property type="match status" value="1"/>
</dbReference>
<dbReference type="Gene3D" id="3.40.50.300">
    <property type="entry name" value="P-loop containing nucleotide triphosphate hydrolases"/>
    <property type="match status" value="1"/>
</dbReference>
<dbReference type="SUPFAM" id="SSF52540">
    <property type="entry name" value="P-loop containing nucleoside triphosphate hydrolases"/>
    <property type="match status" value="1"/>
</dbReference>
<reference evidence="2 3" key="1">
    <citation type="journal article" date="2018" name="New Phytol.">
        <title>Phylogenomics of Endogonaceae and evolution of mycorrhizas within Mucoromycota.</title>
        <authorList>
            <person name="Chang Y."/>
            <person name="Desiro A."/>
            <person name="Na H."/>
            <person name="Sandor L."/>
            <person name="Lipzen A."/>
            <person name="Clum A."/>
            <person name="Barry K."/>
            <person name="Grigoriev I.V."/>
            <person name="Martin F.M."/>
            <person name="Stajich J.E."/>
            <person name="Smith M.E."/>
            <person name="Bonito G."/>
            <person name="Spatafora J.W."/>
        </authorList>
    </citation>
    <scope>NUCLEOTIDE SEQUENCE [LARGE SCALE GENOMIC DNA]</scope>
    <source>
        <strain evidence="2 3">GMNB39</strain>
    </source>
</reference>
<dbReference type="InterPro" id="IPR002182">
    <property type="entry name" value="NB-ARC"/>
</dbReference>
<organism evidence="2 3">
    <name type="scientific">Jimgerdemannia flammicorona</name>
    <dbReference type="NCBI Taxonomy" id="994334"/>
    <lineage>
        <taxon>Eukaryota</taxon>
        <taxon>Fungi</taxon>
        <taxon>Fungi incertae sedis</taxon>
        <taxon>Mucoromycota</taxon>
        <taxon>Mucoromycotina</taxon>
        <taxon>Endogonomycetes</taxon>
        <taxon>Endogonales</taxon>
        <taxon>Endogonaceae</taxon>
        <taxon>Jimgerdemannia</taxon>
    </lineage>
</organism>
<name>A0A433DMX6_9FUNG</name>